<keyword evidence="3" id="KW-0560">Oxidoreductase</keyword>
<feature type="binding site" evidence="5">
    <location>
        <position position="231"/>
    </location>
    <ligand>
        <name>Fe cation</name>
        <dbReference type="ChEBI" id="CHEBI:24875"/>
        <note>catalytic</note>
    </ligand>
</feature>
<dbReference type="GO" id="GO:0016121">
    <property type="term" value="P:carotene catabolic process"/>
    <property type="evidence" value="ECO:0007669"/>
    <property type="project" value="TreeGrafter"/>
</dbReference>
<reference evidence="7" key="2">
    <citation type="submission" date="2022-01" db="EMBL/GenBank/DDBJ databases">
        <authorList>
            <person name="Hirooka S."/>
            <person name="Miyagishima S.Y."/>
        </authorList>
    </citation>
    <scope>NUCLEOTIDE SEQUENCE</scope>
    <source>
        <strain evidence="7">NBRC 102759</strain>
    </source>
</reference>
<comment type="similarity">
    <text evidence="1">Belongs to the carotenoid oxygenase family.</text>
</comment>
<gene>
    <name evidence="6" type="ORF">GpartN1_g2592.t1</name>
    <name evidence="7" type="ORF">GpartN1_g4992.t1</name>
</gene>
<comment type="cofactor">
    <cofactor evidence="5">
        <name>Fe(2+)</name>
        <dbReference type="ChEBI" id="CHEBI:29033"/>
    </cofactor>
    <text evidence="5">Binds 1 Fe(2+) ion per subunit.</text>
</comment>
<dbReference type="GO" id="GO:0010436">
    <property type="term" value="F:carotenoid dioxygenase activity"/>
    <property type="evidence" value="ECO:0007669"/>
    <property type="project" value="TreeGrafter"/>
</dbReference>
<name>A0A9C7Q0D4_9RHOD</name>
<evidence type="ECO:0000313" key="8">
    <source>
        <dbReference type="Proteomes" id="UP001061958"/>
    </source>
</evidence>
<evidence type="ECO:0000256" key="4">
    <source>
        <dbReference type="ARBA" id="ARBA00023004"/>
    </source>
</evidence>
<evidence type="ECO:0000256" key="5">
    <source>
        <dbReference type="PIRSR" id="PIRSR604294-1"/>
    </source>
</evidence>
<dbReference type="Proteomes" id="UP001061958">
    <property type="component" value="Unassembled WGS sequence"/>
</dbReference>
<dbReference type="Pfam" id="PF03055">
    <property type="entry name" value="RPE65"/>
    <property type="match status" value="1"/>
</dbReference>
<evidence type="ECO:0000313" key="7">
    <source>
        <dbReference type="EMBL" id="GJQ13201.1"/>
    </source>
</evidence>
<proteinExistence type="inferred from homology"/>
<evidence type="ECO:0000256" key="2">
    <source>
        <dbReference type="ARBA" id="ARBA00022723"/>
    </source>
</evidence>
<feature type="binding site" evidence="5">
    <location>
        <position position="305"/>
    </location>
    <ligand>
        <name>Fe cation</name>
        <dbReference type="ChEBI" id="CHEBI:24875"/>
        <note>catalytic</note>
    </ligand>
</feature>
<dbReference type="GO" id="GO:0046872">
    <property type="term" value="F:metal ion binding"/>
    <property type="evidence" value="ECO:0007669"/>
    <property type="project" value="UniProtKB-KW"/>
</dbReference>
<accession>A0A9C7Q0D4</accession>
<evidence type="ECO:0000256" key="3">
    <source>
        <dbReference type="ARBA" id="ARBA00023002"/>
    </source>
</evidence>
<evidence type="ECO:0000313" key="6">
    <source>
        <dbReference type="EMBL" id="GJQ10801.1"/>
    </source>
</evidence>
<keyword evidence="2 5" id="KW-0479">Metal-binding</keyword>
<feature type="binding site" evidence="5">
    <location>
        <position position="493"/>
    </location>
    <ligand>
        <name>Fe cation</name>
        <dbReference type="ChEBI" id="CHEBI:24875"/>
        <note>catalytic</note>
    </ligand>
</feature>
<evidence type="ECO:0000256" key="1">
    <source>
        <dbReference type="ARBA" id="ARBA00006787"/>
    </source>
</evidence>
<protein>
    <submittedName>
        <fullName evidence="7">Uncharacterized protein</fullName>
    </submittedName>
</protein>
<comment type="caution">
    <text evidence="7">The sequence shown here is derived from an EMBL/GenBank/DDBJ whole genome shotgun (WGS) entry which is preliminary data.</text>
</comment>
<dbReference type="PANTHER" id="PTHR10543">
    <property type="entry name" value="BETA-CAROTENE DIOXYGENASE"/>
    <property type="match status" value="1"/>
</dbReference>
<keyword evidence="8" id="KW-1185">Reference proteome</keyword>
<reference evidence="7" key="1">
    <citation type="journal article" date="2022" name="Proc. Natl. Acad. Sci. U.S.A.">
        <title>Life cycle and functional genomics of the unicellular red alga Galdieria for elucidating algal and plant evolution and industrial use.</title>
        <authorList>
            <person name="Hirooka S."/>
            <person name="Itabashi T."/>
            <person name="Ichinose T.M."/>
            <person name="Onuma R."/>
            <person name="Fujiwara T."/>
            <person name="Yamashita S."/>
            <person name="Jong L.W."/>
            <person name="Tomita R."/>
            <person name="Iwane A.H."/>
            <person name="Miyagishima S.Y."/>
        </authorList>
    </citation>
    <scope>NUCLEOTIDE SEQUENCE</scope>
    <source>
        <strain evidence="7">NBRC 102759</strain>
    </source>
</reference>
<feature type="binding site" evidence="5">
    <location>
        <position position="182"/>
    </location>
    <ligand>
        <name>Fe cation</name>
        <dbReference type="ChEBI" id="CHEBI:24875"/>
        <note>catalytic</note>
    </ligand>
</feature>
<dbReference type="InterPro" id="IPR004294">
    <property type="entry name" value="Carotenoid_Oase"/>
</dbReference>
<dbReference type="OrthoDB" id="1069523at2759"/>
<keyword evidence="4 5" id="KW-0408">Iron</keyword>
<dbReference type="AlphaFoldDB" id="A0A9C7Q0D4"/>
<dbReference type="EMBL" id="BQMJ01000018">
    <property type="protein sequence ID" value="GJQ10801.1"/>
    <property type="molecule type" value="Genomic_DNA"/>
</dbReference>
<sequence length="502" mass="57433">MLMEESKLLPNKYGFSLEDYSFLFKSQPTELTQELTVDDIRGTIPKDIVGSYFLNGPGLLQIDGDWFHPFDGHGFIRSLTFRGDGSCLYRSKFVKTEAYLEETTAGHGVYRGFGKLSGGWWRNFRAKIFKVPANTCVIDWADNLLCLHEGGWPYALDPKTLETRGQYHFQNTLAKNVPFLAHTRLDKENSRLLGCSVVPGRHTRIIVYEFCSDGSLYSKVEHFVTGFCYFHDFCFTKNFYIFISSYLRWKPLSLMKALIGLESLPKAVISDNFKDAELFMIPRPDSKLGLEPVVYSLNEPLFTIHLGNASEEDERIIIYSCSFKDFTIGNELGYYPCRPGYFNPLANGGGSPQFLLRIEIDRKKNQLNKKWVDHTACDFPEVHPYREGQKCKYLYACASAFDDLSFPFQVIVKYNLLQGTKETWQCDKATDFVGEAVFIPKREAQEEDIGYLIAAIYRPKLSRVDFAILDSKQISKGPICYIRSPQSFPYGFHGSFTENVVV</sequence>
<dbReference type="EMBL" id="BQMJ01000041">
    <property type="protein sequence ID" value="GJQ13201.1"/>
    <property type="molecule type" value="Genomic_DNA"/>
</dbReference>
<organism evidence="7 8">
    <name type="scientific">Galdieria partita</name>
    <dbReference type="NCBI Taxonomy" id="83374"/>
    <lineage>
        <taxon>Eukaryota</taxon>
        <taxon>Rhodophyta</taxon>
        <taxon>Bangiophyceae</taxon>
        <taxon>Galdieriales</taxon>
        <taxon>Galdieriaceae</taxon>
        <taxon>Galdieria</taxon>
    </lineage>
</organism>
<dbReference type="PANTHER" id="PTHR10543:SF89">
    <property type="entry name" value="CAROTENOID 9,10(9',10')-CLEAVAGE DIOXYGENASE 1"/>
    <property type="match status" value="1"/>
</dbReference>